<keyword evidence="2" id="KW-0472">Membrane</keyword>
<gene>
    <name evidence="3" type="ORF">H8744_09130</name>
</gene>
<name>A0A926F7M8_9BACT</name>
<sequence>MGGGRAALASAWIYQWTFLCLLFLLVSCGRRELTYSDESEILLIADWGKAGLSEQEGRYGATAIFYPTNGGTSLTVLMGDRSRKSVRLKEGCYDIVLFNRSFDDFSSIAFRGMETHHTLEAYARNIQVKGTDNGKMSMDSPDELAADCVEGFEVTPDMLGNYGVSPTRSMEIQSPCQLCFNPRKLTKEITATFHIKGMNNIRSATCTLGGMPESVFLASGKSSERTMTQQFGLDKKNYLPGSQTEGTMSATFSVFGFDESILHEVHFKAQLVDGETEFVEELNDITVNLSEDSEGTVHITIDVICGETVPTVKPEGSSGMDADVDSWDEEENRDIDI</sequence>
<keyword evidence="4" id="KW-1185">Reference proteome</keyword>
<dbReference type="PROSITE" id="PS51257">
    <property type="entry name" value="PROKAR_LIPOPROTEIN"/>
    <property type="match status" value="1"/>
</dbReference>
<evidence type="ECO:0000313" key="4">
    <source>
        <dbReference type="Proteomes" id="UP000651085"/>
    </source>
</evidence>
<comment type="caution">
    <text evidence="3">The sequence shown here is derived from an EMBL/GenBank/DDBJ whole genome shotgun (WGS) entry which is preliminary data.</text>
</comment>
<dbReference type="Proteomes" id="UP000651085">
    <property type="component" value="Unassembled WGS sequence"/>
</dbReference>
<protein>
    <submittedName>
        <fullName evidence="3">DUF5119 domain-containing protein</fullName>
    </submittedName>
</protein>
<dbReference type="EMBL" id="JACRTF010000001">
    <property type="protein sequence ID" value="MBC8593404.1"/>
    <property type="molecule type" value="Genomic_DNA"/>
</dbReference>
<dbReference type="InterPro" id="IPR033410">
    <property type="entry name" value="DUF5119"/>
</dbReference>
<proteinExistence type="predicted"/>
<keyword evidence="2" id="KW-1133">Transmembrane helix</keyword>
<evidence type="ECO:0000313" key="3">
    <source>
        <dbReference type="EMBL" id="MBC8593404.1"/>
    </source>
</evidence>
<evidence type="ECO:0000256" key="2">
    <source>
        <dbReference type="SAM" id="Phobius"/>
    </source>
</evidence>
<evidence type="ECO:0000256" key="1">
    <source>
        <dbReference type="SAM" id="MobiDB-lite"/>
    </source>
</evidence>
<keyword evidence="2" id="KW-0812">Transmembrane</keyword>
<reference evidence="3" key="1">
    <citation type="submission" date="2020-08" db="EMBL/GenBank/DDBJ databases">
        <title>Genome public.</title>
        <authorList>
            <person name="Liu C."/>
            <person name="Sun Q."/>
        </authorList>
    </citation>
    <scope>NUCLEOTIDE SEQUENCE</scope>
    <source>
        <strain evidence="3">N12</strain>
    </source>
</reference>
<feature type="compositionally biased region" description="Acidic residues" evidence="1">
    <location>
        <begin position="322"/>
        <end position="337"/>
    </location>
</feature>
<dbReference type="Pfam" id="PF17145">
    <property type="entry name" value="DUF5119"/>
    <property type="match status" value="1"/>
</dbReference>
<feature type="transmembrane region" description="Helical" evidence="2">
    <location>
        <begin position="6"/>
        <end position="26"/>
    </location>
</feature>
<accession>A0A926F7M8</accession>
<dbReference type="AlphaFoldDB" id="A0A926F7M8"/>
<organism evidence="3 4">
    <name type="scientific">Jilunia laotingensis</name>
    <dbReference type="NCBI Taxonomy" id="2763675"/>
    <lineage>
        <taxon>Bacteria</taxon>
        <taxon>Pseudomonadati</taxon>
        <taxon>Bacteroidota</taxon>
        <taxon>Bacteroidia</taxon>
        <taxon>Bacteroidales</taxon>
        <taxon>Bacteroidaceae</taxon>
        <taxon>Jilunia</taxon>
    </lineage>
</organism>
<feature type="region of interest" description="Disordered" evidence="1">
    <location>
        <begin position="310"/>
        <end position="337"/>
    </location>
</feature>